<evidence type="ECO:0000313" key="5">
    <source>
        <dbReference type="Proteomes" id="UP001461498"/>
    </source>
</evidence>
<dbReference type="GO" id="GO:2000786">
    <property type="term" value="P:positive regulation of autophagosome assembly"/>
    <property type="evidence" value="ECO:0007669"/>
    <property type="project" value="TreeGrafter"/>
</dbReference>
<evidence type="ECO:0000256" key="2">
    <source>
        <dbReference type="SAM" id="Coils"/>
    </source>
</evidence>
<accession>A0AAW1D210</accession>
<dbReference type="PANTHER" id="PTHR46596:SF1">
    <property type="entry name" value="SORTING NEXIN-4"/>
    <property type="match status" value="1"/>
</dbReference>
<dbReference type="PROSITE" id="PS50195">
    <property type="entry name" value="PX"/>
    <property type="match status" value="1"/>
</dbReference>
<dbReference type="GO" id="GO:0031201">
    <property type="term" value="C:SNARE complex"/>
    <property type="evidence" value="ECO:0007669"/>
    <property type="project" value="TreeGrafter"/>
</dbReference>
<dbReference type="Gene3D" id="3.30.1520.10">
    <property type="entry name" value="Phox-like domain"/>
    <property type="match status" value="1"/>
</dbReference>
<dbReference type="GO" id="GO:0015031">
    <property type="term" value="P:protein transport"/>
    <property type="evidence" value="ECO:0007669"/>
    <property type="project" value="InterPro"/>
</dbReference>
<dbReference type="AlphaFoldDB" id="A0AAW1D210"/>
<dbReference type="GO" id="GO:0032266">
    <property type="term" value="F:phosphatidylinositol-3-phosphate binding"/>
    <property type="evidence" value="ECO:0007669"/>
    <property type="project" value="TreeGrafter"/>
</dbReference>
<sequence length="416" mass="48615">MACTETKNEEVSNEINIDLKDCLLKHMEISVSETEKRTTSALNIRDCYTVYLIETRITDNGWELIEHGLGQIWRRYSEFEQLRNYLCNTYPWAVIPPLPEKKHSFPVHSLPSDTFNPDFVDRRRAGLENFLHRIAQHPVISKDSMFLMFLQQEEGWRNSIRDIGYVKKAEDKLKAFSAVVRIKESDVDFDDLRKYCQNVKVTLGNILRIRSRASLKVYNIYKLNAGFGKVFSEWSAIEKELGDGLQRAGHFFDSIASWSDTFLEDEEQIIDQLKEYLFYASSIEDICCKRDMLQLEIEKLKDRLETKQEEKERILQGKVGVISRLFGTVLTEDMRTSRLRQIEDKIVDTEEKIKQDEVELGNFKEKTLTDVADFQKKKVVDLKDTLESFIELQIKMAKKGVQTWTNIKECIDSMPT</sequence>
<comment type="similarity">
    <text evidence="1">Belongs to the sorting nexin family.</text>
</comment>
<evidence type="ECO:0000313" key="4">
    <source>
        <dbReference type="EMBL" id="KAK9504592.1"/>
    </source>
</evidence>
<comment type="caution">
    <text evidence="4">The sequence shown here is derived from an EMBL/GenBank/DDBJ whole genome shotgun (WGS) entry which is preliminary data.</text>
</comment>
<protein>
    <recommendedName>
        <fullName evidence="3">PX domain-containing protein</fullName>
    </recommendedName>
</protein>
<dbReference type="Gene3D" id="1.20.1270.60">
    <property type="entry name" value="Arfaptin homology (AH) domain/BAR domain"/>
    <property type="match status" value="1"/>
</dbReference>
<evidence type="ECO:0000256" key="1">
    <source>
        <dbReference type="ARBA" id="ARBA00010883"/>
    </source>
</evidence>
<dbReference type="InterPro" id="IPR027267">
    <property type="entry name" value="AH/BAR_dom_sf"/>
</dbReference>
<dbReference type="InterPro" id="IPR036871">
    <property type="entry name" value="PX_dom_sf"/>
</dbReference>
<evidence type="ECO:0000259" key="3">
    <source>
        <dbReference type="PROSITE" id="PS50195"/>
    </source>
</evidence>
<dbReference type="Proteomes" id="UP001461498">
    <property type="component" value="Unassembled WGS sequence"/>
</dbReference>
<gene>
    <name evidence="4" type="ORF">O3M35_010894</name>
</gene>
<feature type="domain" description="PX" evidence="3">
    <location>
        <begin position="29"/>
        <end position="156"/>
    </location>
</feature>
<proteinExistence type="inferred from homology"/>
<reference evidence="4 5" key="1">
    <citation type="submission" date="2022-12" db="EMBL/GenBank/DDBJ databases">
        <title>Chromosome-level genome assembly of true bugs.</title>
        <authorList>
            <person name="Ma L."/>
            <person name="Li H."/>
        </authorList>
    </citation>
    <scope>NUCLEOTIDE SEQUENCE [LARGE SCALE GENOMIC DNA]</scope>
    <source>
        <strain evidence="4">Lab_2022b</strain>
    </source>
</reference>
<keyword evidence="5" id="KW-1185">Reference proteome</keyword>
<feature type="coiled-coil region" evidence="2">
    <location>
        <begin position="283"/>
        <end position="366"/>
    </location>
</feature>
<dbReference type="EMBL" id="JAPXFL010000007">
    <property type="protein sequence ID" value="KAK9504592.1"/>
    <property type="molecule type" value="Genomic_DNA"/>
</dbReference>
<dbReference type="SMART" id="SM00312">
    <property type="entry name" value="PX"/>
    <property type="match status" value="1"/>
</dbReference>
<dbReference type="GO" id="GO:0031901">
    <property type="term" value="C:early endosome membrane"/>
    <property type="evidence" value="ECO:0007669"/>
    <property type="project" value="TreeGrafter"/>
</dbReference>
<dbReference type="InterPro" id="IPR001683">
    <property type="entry name" value="PX_dom"/>
</dbReference>
<dbReference type="SUPFAM" id="SSF64268">
    <property type="entry name" value="PX domain"/>
    <property type="match status" value="1"/>
</dbReference>
<keyword evidence="2" id="KW-0175">Coiled coil</keyword>
<name>A0AAW1D210_9HEMI</name>
<dbReference type="InterPro" id="IPR034783">
    <property type="entry name" value="SNX4"/>
</dbReference>
<organism evidence="4 5">
    <name type="scientific">Rhynocoris fuscipes</name>
    <dbReference type="NCBI Taxonomy" id="488301"/>
    <lineage>
        <taxon>Eukaryota</taxon>
        <taxon>Metazoa</taxon>
        <taxon>Ecdysozoa</taxon>
        <taxon>Arthropoda</taxon>
        <taxon>Hexapoda</taxon>
        <taxon>Insecta</taxon>
        <taxon>Pterygota</taxon>
        <taxon>Neoptera</taxon>
        <taxon>Paraneoptera</taxon>
        <taxon>Hemiptera</taxon>
        <taxon>Heteroptera</taxon>
        <taxon>Panheteroptera</taxon>
        <taxon>Cimicomorpha</taxon>
        <taxon>Reduviidae</taxon>
        <taxon>Harpactorinae</taxon>
        <taxon>Harpactorini</taxon>
        <taxon>Rhynocoris</taxon>
    </lineage>
</organism>
<dbReference type="GO" id="GO:0005886">
    <property type="term" value="C:plasma membrane"/>
    <property type="evidence" value="ECO:0007669"/>
    <property type="project" value="TreeGrafter"/>
</dbReference>
<dbReference type="Pfam" id="PF00787">
    <property type="entry name" value="PX"/>
    <property type="match status" value="1"/>
</dbReference>
<dbReference type="PANTHER" id="PTHR46596">
    <property type="entry name" value="SORTING NEXIN-4"/>
    <property type="match status" value="1"/>
</dbReference>